<feature type="domain" description="Methyltransferase" evidence="1">
    <location>
        <begin position="45"/>
        <end position="174"/>
    </location>
</feature>
<evidence type="ECO:0000259" key="1">
    <source>
        <dbReference type="Pfam" id="PF13847"/>
    </source>
</evidence>
<keyword evidence="2" id="KW-0489">Methyltransferase</keyword>
<keyword evidence="2" id="KW-0808">Transferase</keyword>
<organism evidence="2 3">
    <name type="scientific">Methanosarcina siciliae HI350</name>
    <dbReference type="NCBI Taxonomy" id="1434119"/>
    <lineage>
        <taxon>Archaea</taxon>
        <taxon>Methanobacteriati</taxon>
        <taxon>Methanobacteriota</taxon>
        <taxon>Stenosarchaea group</taxon>
        <taxon>Methanomicrobia</taxon>
        <taxon>Methanosarcinales</taxon>
        <taxon>Methanosarcinaceae</taxon>
        <taxon>Methanosarcina</taxon>
    </lineage>
</organism>
<dbReference type="PANTHER" id="PTHR43591:SF24">
    <property type="entry name" value="2-METHOXY-6-POLYPRENYL-1,4-BENZOQUINOL METHYLASE, MITOCHONDRIAL"/>
    <property type="match status" value="1"/>
</dbReference>
<dbReference type="GeneID" id="41605199"/>
<dbReference type="Proteomes" id="UP000033092">
    <property type="component" value="Chromosome"/>
</dbReference>
<dbReference type="GO" id="GO:0008757">
    <property type="term" value="F:S-adenosylmethionine-dependent methyltransferase activity"/>
    <property type="evidence" value="ECO:0007669"/>
    <property type="project" value="InterPro"/>
</dbReference>
<dbReference type="KEGG" id="msz:MSSIH_1200"/>
<dbReference type="PANTHER" id="PTHR43591">
    <property type="entry name" value="METHYLTRANSFERASE"/>
    <property type="match status" value="1"/>
</dbReference>
<dbReference type="HOGENOM" id="CLU_037990_4_0_2"/>
<dbReference type="RefSeq" id="WP_148705065.1">
    <property type="nucleotide sequence ID" value="NZ_CP009507.1"/>
</dbReference>
<reference evidence="2 3" key="1">
    <citation type="submission" date="2014-07" db="EMBL/GenBank/DDBJ databases">
        <title>Methanogenic archaea and the global carbon cycle.</title>
        <authorList>
            <person name="Henriksen J.R."/>
            <person name="Luke J."/>
            <person name="Reinhart S."/>
            <person name="Benedict M.N."/>
            <person name="Youngblut N.D."/>
            <person name="Metcalf M.E."/>
            <person name="Whitaker R.J."/>
            <person name="Metcalf W.W."/>
        </authorList>
    </citation>
    <scope>NUCLEOTIDE SEQUENCE [LARGE SCALE GENOMIC DNA]</scope>
    <source>
        <strain evidence="2 3">HI350</strain>
    </source>
</reference>
<dbReference type="InterPro" id="IPR025714">
    <property type="entry name" value="Methyltranfer_dom"/>
</dbReference>
<dbReference type="AlphaFoldDB" id="A0A0E3PDS8"/>
<evidence type="ECO:0000313" key="3">
    <source>
        <dbReference type="Proteomes" id="UP000033092"/>
    </source>
</evidence>
<gene>
    <name evidence="2" type="ORF">MSSIH_1200</name>
</gene>
<dbReference type="InterPro" id="IPR029063">
    <property type="entry name" value="SAM-dependent_MTases_sf"/>
</dbReference>
<dbReference type="GO" id="GO:0032259">
    <property type="term" value="P:methylation"/>
    <property type="evidence" value="ECO:0007669"/>
    <property type="project" value="UniProtKB-KW"/>
</dbReference>
<accession>A0A0E3PDS8</accession>
<dbReference type="Gene3D" id="3.40.50.150">
    <property type="entry name" value="Vaccinia Virus protein VP39"/>
    <property type="match status" value="1"/>
</dbReference>
<protein>
    <submittedName>
        <fullName evidence="2">Arsenite S-adenosylmethyltransferase</fullName>
    </submittedName>
</protein>
<dbReference type="EMBL" id="CP009507">
    <property type="protein sequence ID" value="AKB31890.1"/>
    <property type="molecule type" value="Genomic_DNA"/>
</dbReference>
<sequence>MDQKQKLIKNWTDDSNNYSNKIKMELNSFKKQAWTDIILENTGKNTKMNILDVGTGPGFFSIIMSQAGHQVTAIDCTEAMINEAKENAENAGITADFRVSDGQALEFDDESFDLIISRNVTWTLIDASKAYREWKRVLKPDGKIIIFDANWNLKLFDEEIMKKYEEDEKEYKKLFGEEPPSHTGADMIDYRKSMPMCQRRRPQWDFNTLIELGYKKIYCDINIGDRIYNEKEKVIYRSSPMFMLVIEK</sequence>
<proteinExistence type="predicted"/>
<dbReference type="PATRIC" id="fig|1434119.4.peg.1528"/>
<dbReference type="Pfam" id="PF13847">
    <property type="entry name" value="Methyltransf_31"/>
    <property type="match status" value="1"/>
</dbReference>
<name>A0A0E3PDS8_9EURY</name>
<dbReference type="SUPFAM" id="SSF53335">
    <property type="entry name" value="S-adenosyl-L-methionine-dependent methyltransferases"/>
    <property type="match status" value="1"/>
</dbReference>
<evidence type="ECO:0000313" key="2">
    <source>
        <dbReference type="EMBL" id="AKB31890.1"/>
    </source>
</evidence>
<dbReference type="CDD" id="cd02440">
    <property type="entry name" value="AdoMet_MTases"/>
    <property type="match status" value="1"/>
</dbReference>